<keyword evidence="8 12" id="KW-0863">Zinc-finger</keyword>
<dbReference type="EC" id="3.4.19.12" evidence="4"/>
<dbReference type="SUPFAM" id="SSF54001">
    <property type="entry name" value="Cysteine proteinases"/>
    <property type="match status" value="1"/>
</dbReference>
<evidence type="ECO:0000256" key="8">
    <source>
        <dbReference type="ARBA" id="ARBA00022771"/>
    </source>
</evidence>
<dbReference type="InterPro" id="IPR028889">
    <property type="entry name" value="USP"/>
</dbReference>
<reference evidence="15" key="1">
    <citation type="submission" date="2018-10" db="EMBL/GenBank/DDBJ databases">
        <title>Transcriptome assembly of Aceria tosichella (Wheat curl mite) Type 2.</title>
        <authorList>
            <person name="Scully E.D."/>
            <person name="Geib S.M."/>
            <person name="Palmer N.A."/>
            <person name="Gupta A.K."/>
            <person name="Sarath G."/>
            <person name="Tatineni S."/>
        </authorList>
    </citation>
    <scope>NUCLEOTIDE SEQUENCE</scope>
    <source>
        <strain evidence="15">LincolnNE</strain>
    </source>
</reference>
<dbReference type="Gene3D" id="3.90.70.10">
    <property type="entry name" value="Cysteine proteinases"/>
    <property type="match status" value="1"/>
</dbReference>
<dbReference type="GO" id="GO:0005681">
    <property type="term" value="C:spliceosomal complex"/>
    <property type="evidence" value="ECO:0007669"/>
    <property type="project" value="UniProtKB-KW"/>
</dbReference>
<dbReference type="CDD" id="cd02669">
    <property type="entry name" value="Peptidase_C19M"/>
    <property type="match status" value="1"/>
</dbReference>
<dbReference type="PANTHER" id="PTHR21646">
    <property type="entry name" value="UBIQUITIN CARBOXYL-TERMINAL HYDROLASE"/>
    <property type="match status" value="1"/>
</dbReference>
<keyword evidence="5" id="KW-0507">mRNA processing</keyword>
<evidence type="ECO:0000259" key="13">
    <source>
        <dbReference type="PROSITE" id="PS50235"/>
    </source>
</evidence>
<keyword evidence="9" id="KW-0862">Zinc</keyword>
<feature type="domain" description="USP" evidence="13">
    <location>
        <begin position="172"/>
        <end position="518"/>
    </location>
</feature>
<dbReference type="InterPro" id="IPR050185">
    <property type="entry name" value="Ub_carboxyl-term_hydrolase"/>
</dbReference>
<sequence>MSDADGIIKQEEAIEHNQALVELKYDEIVVEDNKPIVKSLKDCVVDTADGECPFFDTIDRKALDFDFEKVCSVSLSKVNVYACLVCGKYFTGRKENTYAFTHSINESHHVFLNLETHKFYCLPDNYEIKHPSLNDILHVLKPTFTPEEIANLDKNDKMVQAYDGKSYYPGIVGLNNLKFNDYCNVIFQALSHVIPLRNYFLSNPAGSTTSNRVDERYLLSHRFGELLRKLWNPRNFKAHVSPHEMLQAIVLTSKKKFEFTKQSDPIVFLGWFLDSLLGPKRTKNSIIEQTLQGDMRIYSRLLLPNVNSPSANTDDPELIPATEEEFDITSFQYLTLDLPSMPLFPKKDEKGRVIKPRVSVYDLLNKYDSKTQHEFRSYKESAIKRYEILRLPQYLILYYKRFTKNTFFIEKNTHIVDFPINNLNLTHLLKGFEPEKDQDDSKDMSTDDPTIQKQYIYRLVANIVHDGEPDAGKGTYRAHILHRGTGKWFEMQDLYVTEMADTMLITLSESYIQVWELKADTT</sequence>
<dbReference type="Gene3D" id="3.30.40.10">
    <property type="entry name" value="Zinc/RING finger domain, C3HC4 (zinc finger)"/>
    <property type="match status" value="1"/>
</dbReference>
<evidence type="ECO:0000256" key="6">
    <source>
        <dbReference type="ARBA" id="ARBA00022723"/>
    </source>
</evidence>
<dbReference type="InterPro" id="IPR033809">
    <property type="entry name" value="USP39"/>
</dbReference>
<protein>
    <recommendedName>
        <fullName evidence="4">ubiquitinyl hydrolase 1</fullName>
        <ecNumber evidence="4">3.4.19.12</ecNumber>
    </recommendedName>
</protein>
<dbReference type="GO" id="GO:0004843">
    <property type="term" value="F:cysteine-type deubiquitinase activity"/>
    <property type="evidence" value="ECO:0007669"/>
    <property type="project" value="UniProtKB-EC"/>
</dbReference>
<dbReference type="SUPFAM" id="SSF57850">
    <property type="entry name" value="RING/U-box"/>
    <property type="match status" value="1"/>
</dbReference>
<keyword evidence="11" id="KW-0539">Nucleus</keyword>
<evidence type="ECO:0000256" key="5">
    <source>
        <dbReference type="ARBA" id="ARBA00022664"/>
    </source>
</evidence>
<dbReference type="AlphaFoldDB" id="A0A6G1S6X5"/>
<feature type="domain" description="UBP-type" evidence="14">
    <location>
        <begin position="50"/>
        <end position="147"/>
    </location>
</feature>
<name>A0A6G1S6X5_9ACAR</name>
<keyword evidence="10" id="KW-0508">mRNA splicing</keyword>
<dbReference type="InterPro" id="IPR001607">
    <property type="entry name" value="Znf_UBP"/>
</dbReference>
<comment type="catalytic activity">
    <reaction evidence="1">
        <text>Thiol-dependent hydrolysis of ester, thioester, amide, peptide and isopeptide bonds formed by the C-terminal Gly of ubiquitin (a 76-residue protein attached to proteins as an intracellular targeting signal).</text>
        <dbReference type="EC" id="3.4.19.12"/>
    </reaction>
</comment>
<dbReference type="InterPro" id="IPR038765">
    <property type="entry name" value="Papain-like_cys_pep_sf"/>
</dbReference>
<evidence type="ECO:0000259" key="14">
    <source>
        <dbReference type="PROSITE" id="PS50271"/>
    </source>
</evidence>
<dbReference type="PANTHER" id="PTHR21646:SF16">
    <property type="entry name" value="U4_U6.U5 TRI-SNRNP-ASSOCIATED PROTEIN 2"/>
    <property type="match status" value="1"/>
</dbReference>
<dbReference type="EMBL" id="GGYP01001485">
    <property type="protein sequence ID" value="MDE46256.1"/>
    <property type="molecule type" value="Transcribed_RNA"/>
</dbReference>
<comment type="subcellular location">
    <subcellularLocation>
        <location evidence="2">Nucleus</location>
    </subcellularLocation>
</comment>
<dbReference type="PROSITE" id="PS50235">
    <property type="entry name" value="USP_3"/>
    <property type="match status" value="1"/>
</dbReference>
<evidence type="ECO:0000256" key="2">
    <source>
        <dbReference type="ARBA" id="ARBA00004123"/>
    </source>
</evidence>
<accession>A0A6G1S6X5</accession>
<keyword evidence="7" id="KW-0747">Spliceosome</keyword>
<dbReference type="GO" id="GO:0008270">
    <property type="term" value="F:zinc ion binding"/>
    <property type="evidence" value="ECO:0007669"/>
    <property type="project" value="UniProtKB-KW"/>
</dbReference>
<dbReference type="SMART" id="SM00290">
    <property type="entry name" value="ZnF_UBP"/>
    <property type="match status" value="1"/>
</dbReference>
<evidence type="ECO:0000256" key="12">
    <source>
        <dbReference type="PROSITE-ProRule" id="PRU00502"/>
    </source>
</evidence>
<dbReference type="Pfam" id="PF00443">
    <property type="entry name" value="UCH"/>
    <property type="match status" value="1"/>
</dbReference>
<dbReference type="InterPro" id="IPR013083">
    <property type="entry name" value="Znf_RING/FYVE/PHD"/>
</dbReference>
<evidence type="ECO:0000313" key="15">
    <source>
        <dbReference type="EMBL" id="MDE46256.1"/>
    </source>
</evidence>
<proteinExistence type="inferred from homology"/>
<dbReference type="Pfam" id="PF02148">
    <property type="entry name" value="zf-UBP"/>
    <property type="match status" value="1"/>
</dbReference>
<organism evidence="15">
    <name type="scientific">Aceria tosichella</name>
    <name type="common">wheat curl mite</name>
    <dbReference type="NCBI Taxonomy" id="561515"/>
    <lineage>
        <taxon>Eukaryota</taxon>
        <taxon>Metazoa</taxon>
        <taxon>Ecdysozoa</taxon>
        <taxon>Arthropoda</taxon>
        <taxon>Chelicerata</taxon>
        <taxon>Arachnida</taxon>
        <taxon>Acari</taxon>
        <taxon>Acariformes</taxon>
        <taxon>Trombidiformes</taxon>
        <taxon>Prostigmata</taxon>
        <taxon>Eupodina</taxon>
        <taxon>Eriophyoidea</taxon>
        <taxon>Eriophyidae</taxon>
        <taxon>Eriophyinae</taxon>
        <taxon>Aceriini</taxon>
        <taxon>Aceria</taxon>
    </lineage>
</organism>
<keyword evidence="6" id="KW-0479">Metal-binding</keyword>
<evidence type="ECO:0000256" key="10">
    <source>
        <dbReference type="ARBA" id="ARBA00023187"/>
    </source>
</evidence>
<dbReference type="InterPro" id="IPR001394">
    <property type="entry name" value="Peptidase_C19_UCH"/>
</dbReference>
<evidence type="ECO:0000256" key="11">
    <source>
        <dbReference type="ARBA" id="ARBA00023242"/>
    </source>
</evidence>
<comment type="similarity">
    <text evidence="3">Belongs to the peptidase C19 family.</text>
</comment>
<evidence type="ECO:0000256" key="3">
    <source>
        <dbReference type="ARBA" id="ARBA00009085"/>
    </source>
</evidence>
<dbReference type="GO" id="GO:0016579">
    <property type="term" value="P:protein deubiquitination"/>
    <property type="evidence" value="ECO:0007669"/>
    <property type="project" value="InterPro"/>
</dbReference>
<evidence type="ECO:0000256" key="1">
    <source>
        <dbReference type="ARBA" id="ARBA00000707"/>
    </source>
</evidence>
<dbReference type="PROSITE" id="PS50271">
    <property type="entry name" value="ZF_UBP"/>
    <property type="match status" value="1"/>
</dbReference>
<evidence type="ECO:0000256" key="7">
    <source>
        <dbReference type="ARBA" id="ARBA00022728"/>
    </source>
</evidence>
<evidence type="ECO:0000256" key="4">
    <source>
        <dbReference type="ARBA" id="ARBA00012759"/>
    </source>
</evidence>
<gene>
    <name evidence="15" type="primary">USP39</name>
    <name evidence="15" type="ORF">g.13964</name>
</gene>
<dbReference type="GO" id="GO:0000245">
    <property type="term" value="P:spliceosomal complex assembly"/>
    <property type="evidence" value="ECO:0007669"/>
    <property type="project" value="InterPro"/>
</dbReference>
<evidence type="ECO:0000256" key="9">
    <source>
        <dbReference type="ARBA" id="ARBA00022833"/>
    </source>
</evidence>
<dbReference type="FunFam" id="3.30.40.10:FF:000068">
    <property type="entry name" value="U4/U6.U5 tri-snRNP-associated protein 2"/>
    <property type="match status" value="1"/>
</dbReference>